<evidence type="ECO:0000313" key="1">
    <source>
        <dbReference type="EMBL" id="KAJ2763321.1"/>
    </source>
</evidence>
<accession>A0ACC1JMD2</accession>
<feature type="non-terminal residue" evidence="1">
    <location>
        <position position="130"/>
    </location>
</feature>
<organism evidence="1 2">
    <name type="scientific">Coemansia nantahalensis</name>
    <dbReference type="NCBI Taxonomy" id="2789366"/>
    <lineage>
        <taxon>Eukaryota</taxon>
        <taxon>Fungi</taxon>
        <taxon>Fungi incertae sedis</taxon>
        <taxon>Zoopagomycota</taxon>
        <taxon>Kickxellomycotina</taxon>
        <taxon>Kickxellomycetes</taxon>
        <taxon>Kickxellales</taxon>
        <taxon>Kickxellaceae</taxon>
        <taxon>Coemansia</taxon>
    </lineage>
</organism>
<evidence type="ECO:0000313" key="2">
    <source>
        <dbReference type="Proteomes" id="UP001140234"/>
    </source>
</evidence>
<sequence length="130" mass="14254">MDKLIPTVNRLQDVFNTVGQDEIDLPQIVVVGSQSSGKSSVLENLVGRDFLPRGSGIVTRRPLVLQLANVARTGDAAQDGPRGQFLHLPNQVFTDMADVRREIERETERLAGSNKGIMKAPIHLRISSPD</sequence>
<name>A0ACC1JMD2_9FUNG</name>
<proteinExistence type="predicted"/>
<gene>
    <name evidence="1" type="ORF">IWQ57_005589</name>
</gene>
<dbReference type="EMBL" id="JANBUJ010002767">
    <property type="protein sequence ID" value="KAJ2763321.1"/>
    <property type="molecule type" value="Genomic_DNA"/>
</dbReference>
<dbReference type="Proteomes" id="UP001140234">
    <property type="component" value="Unassembled WGS sequence"/>
</dbReference>
<reference evidence="1" key="1">
    <citation type="submission" date="2022-07" db="EMBL/GenBank/DDBJ databases">
        <title>Phylogenomic reconstructions and comparative analyses of Kickxellomycotina fungi.</title>
        <authorList>
            <person name="Reynolds N.K."/>
            <person name="Stajich J.E."/>
            <person name="Barry K."/>
            <person name="Grigoriev I.V."/>
            <person name="Crous P."/>
            <person name="Smith M.E."/>
        </authorList>
    </citation>
    <scope>NUCLEOTIDE SEQUENCE</scope>
    <source>
        <strain evidence="1">CBS 109366</strain>
    </source>
</reference>
<protein>
    <submittedName>
        <fullName evidence="1">Uncharacterized protein</fullName>
    </submittedName>
</protein>
<keyword evidence="2" id="KW-1185">Reference proteome</keyword>
<comment type="caution">
    <text evidence="1">The sequence shown here is derived from an EMBL/GenBank/DDBJ whole genome shotgun (WGS) entry which is preliminary data.</text>
</comment>